<dbReference type="FunFam" id="3.30.70.100:FF:000001">
    <property type="entry name" value="ATPase copper transporting beta"/>
    <property type="match status" value="1"/>
</dbReference>
<dbReference type="AlphaFoldDB" id="A0A5B7TYW4"/>
<dbReference type="RefSeq" id="WP_138951584.1">
    <property type="nucleotide sequence ID" value="NZ_CP040749.1"/>
</dbReference>
<dbReference type="Proteomes" id="UP000306229">
    <property type="component" value="Chromosome"/>
</dbReference>
<sequence>MKILKPIVLLIIVCVFVSCGNNSKMNSQNKDVLSHNSDGNNENIAANLEKISLEIDGMTCEIGCARTIQSKLSKTKGVKMAEVDFENKTGVVEFDSNRITENEIVGIVEQIAGGDLYKVIEVKKAE</sequence>
<dbReference type="PROSITE" id="PS50846">
    <property type="entry name" value="HMA_2"/>
    <property type="match status" value="1"/>
</dbReference>
<keyword evidence="5" id="KW-1185">Reference proteome</keyword>
<dbReference type="SUPFAM" id="SSF55008">
    <property type="entry name" value="HMA, heavy metal-associated domain"/>
    <property type="match status" value="1"/>
</dbReference>
<keyword evidence="1" id="KW-0479">Metal-binding</keyword>
<dbReference type="GO" id="GO:0046872">
    <property type="term" value="F:metal ion binding"/>
    <property type="evidence" value="ECO:0007669"/>
    <property type="project" value="UniProtKB-KW"/>
</dbReference>
<name>A0A5B7TYW4_9FLAO</name>
<dbReference type="CDD" id="cd00371">
    <property type="entry name" value="HMA"/>
    <property type="match status" value="1"/>
</dbReference>
<dbReference type="EMBL" id="CP040749">
    <property type="protein sequence ID" value="QCX40511.1"/>
    <property type="molecule type" value="Genomic_DNA"/>
</dbReference>
<dbReference type="OrthoDB" id="1178902at2"/>
<dbReference type="Pfam" id="PF00403">
    <property type="entry name" value="HMA"/>
    <property type="match status" value="1"/>
</dbReference>
<dbReference type="KEGG" id="fbe:FF125_19445"/>
<evidence type="ECO:0000313" key="5">
    <source>
        <dbReference type="Proteomes" id="UP000306229"/>
    </source>
</evidence>
<evidence type="ECO:0000256" key="1">
    <source>
        <dbReference type="ARBA" id="ARBA00022723"/>
    </source>
</evidence>
<evidence type="ECO:0000259" key="3">
    <source>
        <dbReference type="PROSITE" id="PS50846"/>
    </source>
</evidence>
<evidence type="ECO:0000256" key="2">
    <source>
        <dbReference type="SAM" id="SignalP"/>
    </source>
</evidence>
<dbReference type="Gene3D" id="3.30.70.100">
    <property type="match status" value="1"/>
</dbReference>
<dbReference type="PROSITE" id="PS51257">
    <property type="entry name" value="PROKAR_LIPOPROTEIN"/>
    <property type="match status" value="1"/>
</dbReference>
<protein>
    <submittedName>
        <fullName evidence="4">Heavy-metal-associated domain-containing protein</fullName>
    </submittedName>
</protein>
<feature type="signal peptide" evidence="2">
    <location>
        <begin position="1"/>
        <end position="20"/>
    </location>
</feature>
<evidence type="ECO:0000313" key="4">
    <source>
        <dbReference type="EMBL" id="QCX40511.1"/>
    </source>
</evidence>
<dbReference type="InterPro" id="IPR006121">
    <property type="entry name" value="HMA_dom"/>
</dbReference>
<feature type="domain" description="HMA" evidence="3">
    <location>
        <begin position="49"/>
        <end position="116"/>
    </location>
</feature>
<keyword evidence="2" id="KW-0732">Signal</keyword>
<proteinExistence type="predicted"/>
<reference evidence="4 5" key="1">
    <citation type="submission" date="2019-05" db="EMBL/GenBank/DDBJ databases">
        <title>Algicella ahnfeltiae gen. nov., sp. nov., a novel marine bacterium of the family Flavobacteriaceae isolated from a red alga.</title>
        <authorList>
            <person name="Nedashkovskaya O.I."/>
            <person name="Kukhlevskiy A.D."/>
            <person name="Kim S.-G."/>
            <person name="Zhukova N.V."/>
            <person name="Mikhailov V.V."/>
        </authorList>
    </citation>
    <scope>NUCLEOTIDE SEQUENCE [LARGE SCALE GENOMIC DNA]</scope>
    <source>
        <strain evidence="4 5">10Alg115</strain>
    </source>
</reference>
<gene>
    <name evidence="4" type="ORF">FF125_19445</name>
</gene>
<dbReference type="InterPro" id="IPR036163">
    <property type="entry name" value="HMA_dom_sf"/>
</dbReference>
<feature type="chain" id="PRO_5023121093" evidence="2">
    <location>
        <begin position="21"/>
        <end position="126"/>
    </location>
</feature>
<accession>A0A5B7TYW4</accession>
<organism evidence="4 5">
    <name type="scientific">Aureibaculum algae</name>
    <dbReference type="NCBI Taxonomy" id="2584122"/>
    <lineage>
        <taxon>Bacteria</taxon>
        <taxon>Pseudomonadati</taxon>
        <taxon>Bacteroidota</taxon>
        <taxon>Flavobacteriia</taxon>
        <taxon>Flavobacteriales</taxon>
        <taxon>Flavobacteriaceae</taxon>
        <taxon>Aureibaculum</taxon>
    </lineage>
</organism>